<dbReference type="EMBL" id="KN837165">
    <property type="protein sequence ID" value="KIJ37853.1"/>
    <property type="molecule type" value="Genomic_DNA"/>
</dbReference>
<name>A0A0C9U4J6_SPHS4</name>
<dbReference type="HOGENOM" id="CLU_1469123_0_0_1"/>
<proteinExistence type="predicted"/>
<evidence type="ECO:0000313" key="1">
    <source>
        <dbReference type="EMBL" id="KIJ37853.1"/>
    </source>
</evidence>
<organism evidence="1 2">
    <name type="scientific">Sphaerobolus stellatus (strain SS14)</name>
    <dbReference type="NCBI Taxonomy" id="990650"/>
    <lineage>
        <taxon>Eukaryota</taxon>
        <taxon>Fungi</taxon>
        <taxon>Dikarya</taxon>
        <taxon>Basidiomycota</taxon>
        <taxon>Agaricomycotina</taxon>
        <taxon>Agaricomycetes</taxon>
        <taxon>Phallomycetidae</taxon>
        <taxon>Geastrales</taxon>
        <taxon>Sphaerobolaceae</taxon>
        <taxon>Sphaerobolus</taxon>
    </lineage>
</organism>
<accession>A0A0C9U4J6</accession>
<dbReference type="AlphaFoldDB" id="A0A0C9U4J6"/>
<gene>
    <name evidence="1" type="ORF">M422DRAFT_259460</name>
</gene>
<keyword evidence="2" id="KW-1185">Reference proteome</keyword>
<evidence type="ECO:0000313" key="2">
    <source>
        <dbReference type="Proteomes" id="UP000054279"/>
    </source>
</evidence>
<reference evidence="1 2" key="1">
    <citation type="submission" date="2014-06" db="EMBL/GenBank/DDBJ databases">
        <title>Evolutionary Origins and Diversification of the Mycorrhizal Mutualists.</title>
        <authorList>
            <consortium name="DOE Joint Genome Institute"/>
            <consortium name="Mycorrhizal Genomics Consortium"/>
            <person name="Kohler A."/>
            <person name="Kuo A."/>
            <person name="Nagy L.G."/>
            <person name="Floudas D."/>
            <person name="Copeland A."/>
            <person name="Barry K.W."/>
            <person name="Cichocki N."/>
            <person name="Veneault-Fourrey C."/>
            <person name="LaButti K."/>
            <person name="Lindquist E.A."/>
            <person name="Lipzen A."/>
            <person name="Lundell T."/>
            <person name="Morin E."/>
            <person name="Murat C."/>
            <person name="Riley R."/>
            <person name="Ohm R."/>
            <person name="Sun H."/>
            <person name="Tunlid A."/>
            <person name="Henrissat B."/>
            <person name="Grigoriev I.V."/>
            <person name="Hibbett D.S."/>
            <person name="Martin F."/>
        </authorList>
    </citation>
    <scope>NUCLEOTIDE SEQUENCE [LARGE SCALE GENOMIC DNA]</scope>
    <source>
        <strain evidence="1 2">SS14</strain>
    </source>
</reference>
<protein>
    <submittedName>
        <fullName evidence="1">Uncharacterized protein</fullName>
    </submittedName>
</protein>
<dbReference type="Proteomes" id="UP000054279">
    <property type="component" value="Unassembled WGS sequence"/>
</dbReference>
<sequence>MAVQFGALHSSMGAMPGQSAAALYPTSQLEAQLNLADLIRDGAVLDGKATYLMQEIALKHGFKATSIADISSILGRSAEGELADAYKYISHQKQLLKAKHRRQKKNWVDVMGLKNERRSAQEMEIPAEYRERIPAGNIKCHHILVDPTNTGLVPDGKPYTVAGGKDWYTVRDTESIIFHDKNSK</sequence>